<accession>A0ABR7MGS0</accession>
<comment type="caution">
    <text evidence="2">The sequence shown here is derived from an EMBL/GenBank/DDBJ whole genome shotgun (WGS) entry which is preliminary data.</text>
</comment>
<keyword evidence="1" id="KW-1133">Transmembrane helix</keyword>
<feature type="transmembrane region" description="Helical" evidence="1">
    <location>
        <begin position="6"/>
        <end position="26"/>
    </location>
</feature>
<proteinExistence type="predicted"/>
<evidence type="ECO:0000313" key="3">
    <source>
        <dbReference type="Proteomes" id="UP000622017"/>
    </source>
</evidence>
<organism evidence="2 3">
    <name type="scientific">Hymenobacter citatus</name>
    <dbReference type="NCBI Taxonomy" id="2763506"/>
    <lineage>
        <taxon>Bacteria</taxon>
        <taxon>Pseudomonadati</taxon>
        <taxon>Bacteroidota</taxon>
        <taxon>Cytophagia</taxon>
        <taxon>Cytophagales</taxon>
        <taxon>Hymenobacteraceae</taxon>
        <taxon>Hymenobacter</taxon>
    </lineage>
</organism>
<name>A0ABR7MGS0_9BACT</name>
<evidence type="ECO:0000256" key="1">
    <source>
        <dbReference type="SAM" id="Phobius"/>
    </source>
</evidence>
<keyword evidence="1" id="KW-0812">Transmembrane</keyword>
<dbReference type="Proteomes" id="UP000622017">
    <property type="component" value="Unassembled WGS sequence"/>
</dbReference>
<dbReference type="RefSeq" id="WP_187318133.1">
    <property type="nucleotide sequence ID" value="NZ_JACSCY010000002.1"/>
</dbReference>
<sequence>MEKADIVFILTVLVGGGITGFSLLMIQRNLKLKKEGTTAEGTIIQIDYEGISSPAYYLTVRFWTPQQEWMTVRSRYGIKYSRFREGQTVKVRFDPVDATNFTIEGEGSGITAWLSVLTGIVVVLYGIIHYLRA</sequence>
<protein>
    <submittedName>
        <fullName evidence="2">DUF3592 domain-containing protein</fullName>
    </submittedName>
</protein>
<keyword evidence="3" id="KW-1185">Reference proteome</keyword>
<evidence type="ECO:0000313" key="2">
    <source>
        <dbReference type="EMBL" id="MBC6609822.1"/>
    </source>
</evidence>
<reference evidence="2 3" key="1">
    <citation type="submission" date="2020-08" db="EMBL/GenBank/DDBJ databases">
        <title>Hymenobacter sp.</title>
        <authorList>
            <person name="Kim M.K."/>
        </authorList>
    </citation>
    <scope>NUCLEOTIDE SEQUENCE [LARGE SCALE GENOMIC DNA]</scope>
    <source>
        <strain evidence="2 3">BT507</strain>
    </source>
</reference>
<dbReference type="EMBL" id="JACSCY010000002">
    <property type="protein sequence ID" value="MBC6609822.1"/>
    <property type="molecule type" value="Genomic_DNA"/>
</dbReference>
<keyword evidence="1" id="KW-0472">Membrane</keyword>
<gene>
    <name evidence="2" type="ORF">H8B15_02740</name>
</gene>
<feature type="transmembrane region" description="Helical" evidence="1">
    <location>
        <begin position="110"/>
        <end position="131"/>
    </location>
</feature>